<dbReference type="SUPFAM" id="SSF54001">
    <property type="entry name" value="Cysteine proteinases"/>
    <property type="match status" value="1"/>
</dbReference>
<dbReference type="InterPro" id="IPR038765">
    <property type="entry name" value="Papain-like_cys_pep_sf"/>
</dbReference>
<dbReference type="Gene3D" id="2.60.120.1130">
    <property type="match status" value="1"/>
</dbReference>
<gene>
    <name evidence="3" type="ORF">ACFPT7_04630</name>
</gene>
<dbReference type="InterPro" id="IPR024618">
    <property type="entry name" value="DUF3857"/>
</dbReference>
<name>A0ABW1EB59_9BACT</name>
<accession>A0ABW1EB59</accession>
<evidence type="ECO:0000259" key="2">
    <source>
        <dbReference type="Pfam" id="PF12969"/>
    </source>
</evidence>
<sequence>MKIRLGLAVAVVFAAFAHSLPVLAQFQAPTQEELQMTSEPKAPGASAIYLYREEVDDDTLHFESYYARIKVLTEKGKELATVNIPYSRRNYTITDIKARTIHPDGTIYPLDVKPSDLVEEKSKDFQVNKMVFTLPNVGVGSILEYRWQLRYDDQWDVPPDWDVQGPYFVRKSHYSFKPSRDIESVTDGNGNALGKLLYSSMLPPNEQVNLDKLSRKYTLEVADMPAIPNEDYMPPMNTLKAQVIFYYSAYFNKDEYWQHTGSKWSKEMNAFADESKGLKQAVSQLIAPTDSEEVKARKLYDAVMALDNTDFTREKSKAEMKSEHIKPAKDADDVWTHKSGSSDEIALLYLAMLRIAGIKSYAAVVSNRNRVVFNSYFMSMGQFDDVLVLATIDGKEIALDPGAKFSPFGELDWRHAMTAAMRQSDKGVEFSNTAGIPYKQAVTSRIADITIAKDGSVAGTVRISMAGPAALQWRHRAIRNDEDEVKKQFNEYLKGILPDGVQGDFDHFLALEDYHSQLMGIAKISGSLGTTTGKRVFLPGEFFDSHAKLPFVAEEKREMPVDMQYSEAVVDDVTYHLPDGFTVESAPPDAKIPWASYAALGTKSKVDKSTVVLTRTFIRGFSMLAAKDYPALRDFYQKVAAADQQQLVLEQAAVASAKN</sequence>
<dbReference type="EMBL" id="JBHSPH010000001">
    <property type="protein sequence ID" value="MFC5861566.1"/>
    <property type="molecule type" value="Genomic_DNA"/>
</dbReference>
<proteinExistence type="predicted"/>
<feature type="chain" id="PRO_5046753463" evidence="1">
    <location>
        <begin position="25"/>
        <end position="659"/>
    </location>
</feature>
<dbReference type="Gene3D" id="3.10.620.30">
    <property type="match status" value="1"/>
</dbReference>
<evidence type="ECO:0000313" key="3">
    <source>
        <dbReference type="EMBL" id="MFC5861566.1"/>
    </source>
</evidence>
<organism evidence="3 4">
    <name type="scientific">Acidicapsa dinghuensis</name>
    <dbReference type="NCBI Taxonomy" id="2218256"/>
    <lineage>
        <taxon>Bacteria</taxon>
        <taxon>Pseudomonadati</taxon>
        <taxon>Acidobacteriota</taxon>
        <taxon>Terriglobia</taxon>
        <taxon>Terriglobales</taxon>
        <taxon>Acidobacteriaceae</taxon>
        <taxon>Acidicapsa</taxon>
    </lineage>
</organism>
<reference evidence="4" key="1">
    <citation type="journal article" date="2019" name="Int. J. Syst. Evol. Microbiol.">
        <title>The Global Catalogue of Microorganisms (GCM) 10K type strain sequencing project: providing services to taxonomists for standard genome sequencing and annotation.</title>
        <authorList>
            <consortium name="The Broad Institute Genomics Platform"/>
            <consortium name="The Broad Institute Genome Sequencing Center for Infectious Disease"/>
            <person name="Wu L."/>
            <person name="Ma J."/>
        </authorList>
    </citation>
    <scope>NUCLEOTIDE SEQUENCE [LARGE SCALE GENOMIC DNA]</scope>
    <source>
        <strain evidence="4">JCM 4087</strain>
    </source>
</reference>
<feature type="domain" description="DUF3857" evidence="2">
    <location>
        <begin position="65"/>
        <end position="155"/>
    </location>
</feature>
<evidence type="ECO:0000256" key="1">
    <source>
        <dbReference type="SAM" id="SignalP"/>
    </source>
</evidence>
<dbReference type="Proteomes" id="UP001596091">
    <property type="component" value="Unassembled WGS sequence"/>
</dbReference>
<feature type="signal peptide" evidence="1">
    <location>
        <begin position="1"/>
        <end position="24"/>
    </location>
</feature>
<comment type="caution">
    <text evidence="3">The sequence shown here is derived from an EMBL/GenBank/DDBJ whole genome shotgun (WGS) entry which is preliminary data.</text>
</comment>
<evidence type="ECO:0000313" key="4">
    <source>
        <dbReference type="Proteomes" id="UP001596091"/>
    </source>
</evidence>
<protein>
    <submittedName>
        <fullName evidence="3">DUF3857 and transglutaminase domain-containing protein</fullName>
    </submittedName>
</protein>
<dbReference type="RefSeq" id="WP_263333441.1">
    <property type="nucleotide sequence ID" value="NZ_JAGSYH010000002.1"/>
</dbReference>
<dbReference type="Pfam" id="PF12969">
    <property type="entry name" value="DUF3857"/>
    <property type="match status" value="1"/>
</dbReference>
<keyword evidence="4" id="KW-1185">Reference proteome</keyword>
<keyword evidence="1" id="KW-0732">Signal</keyword>
<dbReference type="Gene3D" id="2.60.40.3140">
    <property type="match status" value="1"/>
</dbReference>